<sequence length="43" mass="4927">MLDTTKPSLALFDFDGTITREDMFSLFLHYSAYGLRKRVGKLA</sequence>
<gene>
    <name evidence="1" type="ORF">CA163_39915</name>
</gene>
<dbReference type="SUPFAM" id="SSF56784">
    <property type="entry name" value="HAD-like"/>
    <property type="match status" value="1"/>
</dbReference>
<feature type="non-terminal residue" evidence="1">
    <location>
        <position position="43"/>
    </location>
</feature>
<accession>A0A227GR36</accession>
<protein>
    <submittedName>
        <fullName evidence="1">HAD family hydrolase</fullName>
    </submittedName>
</protein>
<comment type="caution">
    <text evidence="1">The sequence shown here is derived from an EMBL/GenBank/DDBJ whole genome shotgun (WGS) entry which is preliminary data.</text>
</comment>
<dbReference type="InterPro" id="IPR036412">
    <property type="entry name" value="HAD-like_sf"/>
</dbReference>
<name>A0A227GR36_VIBPH</name>
<dbReference type="EMBL" id="NIXT01005670">
    <property type="protein sequence ID" value="OXD96225.1"/>
    <property type="molecule type" value="Genomic_DNA"/>
</dbReference>
<dbReference type="AlphaFoldDB" id="A0A227GR36"/>
<dbReference type="Proteomes" id="UP000214596">
    <property type="component" value="Unassembled WGS sequence"/>
</dbReference>
<dbReference type="GO" id="GO:0016787">
    <property type="term" value="F:hydrolase activity"/>
    <property type="evidence" value="ECO:0007669"/>
    <property type="project" value="UniProtKB-KW"/>
</dbReference>
<reference evidence="1 2" key="1">
    <citation type="journal article" date="2017" name="Appl. Environ. Microbiol.">
        <title>Parallel evolution of two clades of a major Atlantic endemic Vibrio parahaemolyticus pathogen lineage by independent acquisition of related pathogenicity islands.</title>
        <authorList>
            <person name="Xu F."/>
            <person name="Gonzalez-Escalona N."/>
            <person name="Drees K.P."/>
            <person name="Sebra R.P."/>
            <person name="Cooper V.S."/>
            <person name="Jones S.H."/>
            <person name="Whistler C.A."/>
        </authorList>
    </citation>
    <scope>NUCLEOTIDE SEQUENCE [LARGE SCALE GENOMIC DNA]</scope>
    <source>
        <strain evidence="1 2">MAVP-3</strain>
    </source>
</reference>
<evidence type="ECO:0000313" key="1">
    <source>
        <dbReference type="EMBL" id="OXD96225.1"/>
    </source>
</evidence>
<proteinExistence type="predicted"/>
<organism evidence="1 2">
    <name type="scientific">Vibrio parahaemolyticus</name>
    <dbReference type="NCBI Taxonomy" id="670"/>
    <lineage>
        <taxon>Bacteria</taxon>
        <taxon>Pseudomonadati</taxon>
        <taxon>Pseudomonadota</taxon>
        <taxon>Gammaproteobacteria</taxon>
        <taxon>Vibrionales</taxon>
        <taxon>Vibrionaceae</taxon>
        <taxon>Vibrio</taxon>
    </lineage>
</organism>
<evidence type="ECO:0000313" key="2">
    <source>
        <dbReference type="Proteomes" id="UP000214596"/>
    </source>
</evidence>
<keyword evidence="1" id="KW-0378">Hydrolase</keyword>